<evidence type="ECO:0000256" key="1">
    <source>
        <dbReference type="ARBA" id="ARBA00022741"/>
    </source>
</evidence>
<dbReference type="EMBL" id="JBEDUW010000005">
    <property type="protein sequence ID" value="KAK9929008.1"/>
    <property type="molecule type" value="Genomic_DNA"/>
</dbReference>
<dbReference type="GO" id="GO:0000307">
    <property type="term" value="C:cyclin-dependent protein kinase holoenzyme complex"/>
    <property type="evidence" value="ECO:0007669"/>
    <property type="project" value="TreeGrafter"/>
</dbReference>
<feature type="region of interest" description="Disordered" evidence="4">
    <location>
        <begin position="54"/>
        <end position="90"/>
    </location>
</feature>
<dbReference type="GO" id="GO:0005634">
    <property type="term" value="C:nucleus"/>
    <property type="evidence" value="ECO:0007669"/>
    <property type="project" value="TreeGrafter"/>
</dbReference>
<evidence type="ECO:0000256" key="4">
    <source>
        <dbReference type="SAM" id="MobiDB-lite"/>
    </source>
</evidence>
<gene>
    <name evidence="6" type="ORF">M0R45_026118</name>
</gene>
<feature type="region of interest" description="Disordered" evidence="4">
    <location>
        <begin position="378"/>
        <end position="612"/>
    </location>
</feature>
<feature type="domain" description="Protein kinase" evidence="5">
    <location>
        <begin position="142"/>
        <end position="368"/>
    </location>
</feature>
<dbReference type="GO" id="GO:0032968">
    <property type="term" value="P:positive regulation of transcription elongation by RNA polymerase II"/>
    <property type="evidence" value="ECO:0007669"/>
    <property type="project" value="TreeGrafter"/>
</dbReference>
<organism evidence="6 7">
    <name type="scientific">Rubus argutus</name>
    <name type="common">Southern blackberry</name>
    <dbReference type="NCBI Taxonomy" id="59490"/>
    <lineage>
        <taxon>Eukaryota</taxon>
        <taxon>Viridiplantae</taxon>
        <taxon>Streptophyta</taxon>
        <taxon>Embryophyta</taxon>
        <taxon>Tracheophyta</taxon>
        <taxon>Spermatophyta</taxon>
        <taxon>Magnoliopsida</taxon>
        <taxon>eudicotyledons</taxon>
        <taxon>Gunneridae</taxon>
        <taxon>Pentapetalae</taxon>
        <taxon>rosids</taxon>
        <taxon>fabids</taxon>
        <taxon>Rosales</taxon>
        <taxon>Rosaceae</taxon>
        <taxon>Rosoideae</taxon>
        <taxon>Rosoideae incertae sedis</taxon>
        <taxon>Rubus</taxon>
    </lineage>
</organism>
<accession>A0AAW1WZ57</accession>
<feature type="region of interest" description="Disordered" evidence="4">
    <location>
        <begin position="629"/>
        <end position="658"/>
    </location>
</feature>
<dbReference type="Gene3D" id="1.10.510.10">
    <property type="entry name" value="Transferase(Phosphotransferase) domain 1"/>
    <property type="match status" value="2"/>
</dbReference>
<keyword evidence="2 3" id="KW-0067">ATP-binding</keyword>
<dbReference type="FunFam" id="3.30.200.20:FF:000021">
    <property type="entry name" value="probable serine/threonine-protein kinase At1g54610"/>
    <property type="match status" value="1"/>
</dbReference>
<dbReference type="GO" id="GO:0005524">
    <property type="term" value="F:ATP binding"/>
    <property type="evidence" value="ECO:0007669"/>
    <property type="project" value="UniProtKB-UniRule"/>
</dbReference>
<dbReference type="PANTHER" id="PTHR24056">
    <property type="entry name" value="CELL DIVISION PROTEIN KINASE"/>
    <property type="match status" value="1"/>
</dbReference>
<keyword evidence="1 3" id="KW-0547">Nucleotide-binding</keyword>
<evidence type="ECO:0000256" key="3">
    <source>
        <dbReference type="PROSITE-ProRule" id="PRU10141"/>
    </source>
</evidence>
<dbReference type="PANTHER" id="PTHR24056:SF397">
    <property type="entry name" value="OS11G0242500 PROTEIN"/>
    <property type="match status" value="1"/>
</dbReference>
<evidence type="ECO:0000256" key="2">
    <source>
        <dbReference type="ARBA" id="ARBA00022840"/>
    </source>
</evidence>
<dbReference type="InterPro" id="IPR000719">
    <property type="entry name" value="Prot_kinase_dom"/>
</dbReference>
<keyword evidence="7" id="KW-1185">Reference proteome</keyword>
<dbReference type="SUPFAM" id="SSF56112">
    <property type="entry name" value="Protein kinase-like (PK-like)"/>
    <property type="match status" value="1"/>
</dbReference>
<dbReference type="AlphaFoldDB" id="A0AAW1WZ57"/>
<protein>
    <recommendedName>
        <fullName evidence="5">Protein kinase domain-containing protein</fullName>
    </recommendedName>
</protein>
<dbReference type="GO" id="GO:0008353">
    <property type="term" value="F:RNA polymerase II CTD heptapeptide repeat kinase activity"/>
    <property type="evidence" value="ECO:0007669"/>
    <property type="project" value="TreeGrafter"/>
</dbReference>
<evidence type="ECO:0000259" key="5">
    <source>
        <dbReference type="PROSITE" id="PS50011"/>
    </source>
</evidence>
<comment type="caution">
    <text evidence="6">The sequence shown here is derived from an EMBL/GenBank/DDBJ whole genome shotgun (WGS) entry which is preliminary data.</text>
</comment>
<dbReference type="Proteomes" id="UP001457282">
    <property type="component" value="Unassembled WGS sequence"/>
</dbReference>
<dbReference type="PROSITE" id="PS00107">
    <property type="entry name" value="PROTEIN_KINASE_ATP"/>
    <property type="match status" value="1"/>
</dbReference>
<dbReference type="PROSITE" id="PS50011">
    <property type="entry name" value="PROTEIN_KINASE_DOM"/>
    <property type="match status" value="1"/>
</dbReference>
<proteinExistence type="predicted"/>
<evidence type="ECO:0000313" key="7">
    <source>
        <dbReference type="Proteomes" id="UP001457282"/>
    </source>
</evidence>
<reference evidence="6 7" key="1">
    <citation type="journal article" date="2023" name="G3 (Bethesda)">
        <title>A chromosome-length genome assembly and annotation of blackberry (Rubus argutus, cv. 'Hillquist').</title>
        <authorList>
            <person name="Bruna T."/>
            <person name="Aryal R."/>
            <person name="Dudchenko O."/>
            <person name="Sargent D.J."/>
            <person name="Mead D."/>
            <person name="Buti M."/>
            <person name="Cavallini A."/>
            <person name="Hytonen T."/>
            <person name="Andres J."/>
            <person name="Pham M."/>
            <person name="Weisz D."/>
            <person name="Mascagni F."/>
            <person name="Usai G."/>
            <person name="Natali L."/>
            <person name="Bassil N."/>
            <person name="Fernandez G.E."/>
            <person name="Lomsadze A."/>
            <person name="Armour M."/>
            <person name="Olukolu B."/>
            <person name="Poorten T."/>
            <person name="Britton C."/>
            <person name="Davik J."/>
            <person name="Ashrafi H."/>
            <person name="Aiden E.L."/>
            <person name="Borodovsky M."/>
            <person name="Worthington M."/>
        </authorList>
    </citation>
    <scope>NUCLEOTIDE SEQUENCE [LARGE SCALE GENOMIC DNA]</scope>
    <source>
        <strain evidence="6">PI 553951</strain>
    </source>
</reference>
<feature type="compositionally biased region" description="Basic and acidic residues" evidence="4">
    <location>
        <begin position="542"/>
        <end position="566"/>
    </location>
</feature>
<dbReference type="Pfam" id="PF00069">
    <property type="entry name" value="Pkinase"/>
    <property type="match status" value="1"/>
</dbReference>
<evidence type="ECO:0000313" key="6">
    <source>
        <dbReference type="EMBL" id="KAK9929008.1"/>
    </source>
</evidence>
<feature type="compositionally biased region" description="Polar residues" evidence="4">
    <location>
        <begin position="427"/>
        <end position="442"/>
    </location>
</feature>
<feature type="compositionally biased region" description="Polar residues" evidence="4">
    <location>
        <begin position="468"/>
        <end position="495"/>
    </location>
</feature>
<feature type="compositionally biased region" description="Basic and acidic residues" evidence="4">
    <location>
        <begin position="577"/>
        <end position="589"/>
    </location>
</feature>
<dbReference type="InterPro" id="IPR011009">
    <property type="entry name" value="Kinase-like_dom_sf"/>
</dbReference>
<dbReference type="InterPro" id="IPR050108">
    <property type="entry name" value="CDK"/>
</dbReference>
<feature type="compositionally biased region" description="Low complexity" evidence="4">
    <location>
        <begin position="512"/>
        <end position="525"/>
    </location>
</feature>
<dbReference type="InterPro" id="IPR017441">
    <property type="entry name" value="Protein_kinase_ATP_BS"/>
</dbReference>
<name>A0AAW1WZ57_RUBAR</name>
<feature type="compositionally biased region" description="Basic and acidic residues" evidence="4">
    <location>
        <begin position="385"/>
        <end position="399"/>
    </location>
</feature>
<feature type="binding site" evidence="3">
    <location>
        <position position="171"/>
    </location>
    <ligand>
        <name>ATP</name>
        <dbReference type="ChEBI" id="CHEBI:30616"/>
    </ligand>
</feature>
<sequence>MGCICSKALLANQYVSENHRRDRELKSNKLAKRLDGAVVARADGAGNDATIRLITNPRTEDNAGSTPISSDEEEKKKKKKMGVTKGMAAGASGGKLPLGLNRITSVTNGERGAQVVAGWPSWLTAVAGEAISGWVPRKADSFEKLDKIGQGTYSSVYRARDLESNKIVALKKVRFANMDPESVRFMSREILILRRLDHPNIMKLEGLITSRVSGSLYLVFEYMEHDLAGIAARPGIKFTEAQIKCYMQQLLRGLEHCHSHDYGVAVDLWSSGCILAELFAGKPIMPGRTEVEQLHKIFKLCGSPSEEYWKTSKLPHATIFKPTHPYKRCVAETFNDFPRSAMALLEVLLAVEPDRRGTASSALLSEFFTSMPLPCDPSTLPKYPPSKEFDAKIRDEEARRRRASAGKGHGGNSKESKAVPAPVATVEQASIEKQQGQHNPKSISEKYIPDEDSGSGFPLEPPKGVASNGFSHSGQSMHPSAYGSTRNMEMQSGRSKNGEELRRQNSYMHGGAAQSSRFSSSASVRSDSRFGGVVETSANPHWPEERINGRYNHLDDGASSAKHDWSLHFLNRPKSSQKKDEQQSGKDSARGYATKKNRIHYSGPLMPPGGNLEEMLKEHEKQIQHAVRKARLDKANTKKAYGDNGQTESLLHDVRNGR</sequence>